<evidence type="ECO:0000313" key="1">
    <source>
        <dbReference type="EMBL" id="MFC1416583.1"/>
    </source>
</evidence>
<evidence type="ECO:0000313" key="2">
    <source>
        <dbReference type="Proteomes" id="UP001592531"/>
    </source>
</evidence>
<sequence length="106" mass="11884">MSAIVGFTDGSDWSVGQRGWNKLLDRTRERLRAAGLDDMQWEIFDYGVDFEAHLKEVRAPLAQALLAATRELQVELGGEESWDVAKNGAYFGELERLLEHEVASSS</sequence>
<protein>
    <submittedName>
        <fullName evidence="1">Uncharacterized protein</fullName>
    </submittedName>
</protein>
<dbReference type="EMBL" id="JBHFAB010000004">
    <property type="protein sequence ID" value="MFC1416583.1"/>
    <property type="molecule type" value="Genomic_DNA"/>
</dbReference>
<dbReference type="Proteomes" id="UP001592531">
    <property type="component" value="Unassembled WGS sequence"/>
</dbReference>
<dbReference type="RefSeq" id="WP_380533913.1">
    <property type="nucleotide sequence ID" value="NZ_JBHFAB010000004.1"/>
</dbReference>
<accession>A0ABV6VS85</accession>
<name>A0ABV6VS85_9ACTN</name>
<organism evidence="1 2">
    <name type="scientific">Streptacidiphilus cavernicola</name>
    <dbReference type="NCBI Taxonomy" id="3342716"/>
    <lineage>
        <taxon>Bacteria</taxon>
        <taxon>Bacillati</taxon>
        <taxon>Actinomycetota</taxon>
        <taxon>Actinomycetes</taxon>
        <taxon>Kitasatosporales</taxon>
        <taxon>Streptomycetaceae</taxon>
        <taxon>Streptacidiphilus</taxon>
    </lineage>
</organism>
<gene>
    <name evidence="1" type="ORF">ACEZDE_08015</name>
</gene>
<reference evidence="1 2" key="1">
    <citation type="submission" date="2024-09" db="EMBL/GenBank/DDBJ databases">
        <authorList>
            <person name="Lee S.D."/>
        </authorList>
    </citation>
    <scope>NUCLEOTIDE SEQUENCE [LARGE SCALE GENOMIC DNA]</scope>
    <source>
        <strain evidence="1 2">N8-3</strain>
    </source>
</reference>
<keyword evidence="2" id="KW-1185">Reference proteome</keyword>
<comment type="caution">
    <text evidence="1">The sequence shown here is derived from an EMBL/GenBank/DDBJ whole genome shotgun (WGS) entry which is preliminary data.</text>
</comment>
<proteinExistence type="predicted"/>